<dbReference type="PROSITE" id="PS00463">
    <property type="entry name" value="ZN2_CY6_FUNGAL_1"/>
    <property type="match status" value="1"/>
</dbReference>
<name>A0A1Y1ZEP5_9PLEO</name>
<evidence type="ECO:0000256" key="2">
    <source>
        <dbReference type="ARBA" id="ARBA00022723"/>
    </source>
</evidence>
<dbReference type="CDD" id="cd12148">
    <property type="entry name" value="fungal_TF_MHR"/>
    <property type="match status" value="1"/>
</dbReference>
<dbReference type="InterPro" id="IPR036864">
    <property type="entry name" value="Zn2-C6_fun-type_DNA-bd_sf"/>
</dbReference>
<dbReference type="Proteomes" id="UP000193144">
    <property type="component" value="Unassembled WGS sequence"/>
</dbReference>
<keyword evidence="7" id="KW-1185">Reference proteome</keyword>
<dbReference type="SMART" id="SM00066">
    <property type="entry name" value="GAL4"/>
    <property type="match status" value="1"/>
</dbReference>
<evidence type="ECO:0000313" key="6">
    <source>
        <dbReference type="EMBL" id="ORY08689.1"/>
    </source>
</evidence>
<dbReference type="GO" id="GO:0006351">
    <property type="term" value="P:DNA-templated transcription"/>
    <property type="evidence" value="ECO:0007669"/>
    <property type="project" value="InterPro"/>
</dbReference>
<sequence>MPKSRQTCTRCSQRRQKCDRKSPCSRCVQNNEGHLCTTRWTNGYNPSIHRKYPRKESDGAFLAPDLNSPDPIAPVNLSQRGTQPEQTSGWPGSSFPVQNERNRASRNQTQDGDLRASCPIREHSFSSGGSPLPPSQEAPSTANLDFITFGRSDLSDISIGALLSVKDAESRSKSLMNQNLNQSQVRRLDDAPSNSGGPISLSARAVEMYQLQALLPNKTNAIRMADYQEHNMLYWLGGVYHAPSFRRSVLEAYGQSDTLDLQSQNLDLRWTALFFAILASTIVGAPDSVTTAWGYSNSSKLPVAKQWGSAAISCLLLGDFASKFHIYSIQAILNLHTSQHLVGSSKEFMVYQGAALGIARGLGLHRLGPHPEDNISPDATQEQKDALIQREMGRRVWWAMVNHDWLCSSSTGYYNVQVKHYTTTPPRHFDEESMTLVGEDSPQATHSSHRLHVVARVLIDHHDEMLDAPDILVKYAVVLKYDARMRSLSTEQIAAWLLPQTPVNPAWPSWVTSARRLHQLSLYHKIIMIHQGFMPKSFKSPRFAYSRWACIDAARHIIDEMSRVRGGEEPQWWVEQAFVVTAGLCFALDLFHRSDKEPEVQEYLGWAEKSIRILQTWPTSSIASHGVRLLGSLIYERTKRIEASKPNPPPSPTVEAFPDSLTPLSMVQVPGLSNGESQVPLDAWIPNVTDFDMVGLEEFMETFPLEASLDNNMFLENMLHIANSEFL</sequence>
<dbReference type="Pfam" id="PF00172">
    <property type="entry name" value="Zn_clus"/>
    <property type="match status" value="1"/>
</dbReference>
<evidence type="ECO:0000256" key="1">
    <source>
        <dbReference type="ARBA" id="ARBA00004123"/>
    </source>
</evidence>
<dbReference type="PANTHER" id="PTHR31001">
    <property type="entry name" value="UNCHARACTERIZED TRANSCRIPTIONAL REGULATORY PROTEIN"/>
    <property type="match status" value="1"/>
</dbReference>
<dbReference type="PANTHER" id="PTHR31001:SF90">
    <property type="entry name" value="CENTROMERE DNA-BINDING PROTEIN COMPLEX CBF3 SUBUNIT B"/>
    <property type="match status" value="1"/>
</dbReference>
<reference evidence="6 7" key="1">
    <citation type="submission" date="2016-07" db="EMBL/GenBank/DDBJ databases">
        <title>Pervasive Adenine N6-methylation of Active Genes in Fungi.</title>
        <authorList>
            <consortium name="DOE Joint Genome Institute"/>
            <person name="Mondo S.J."/>
            <person name="Dannebaum R.O."/>
            <person name="Kuo R.C."/>
            <person name="Labutti K."/>
            <person name="Haridas S."/>
            <person name="Kuo A."/>
            <person name="Salamov A."/>
            <person name="Ahrendt S.R."/>
            <person name="Lipzen A."/>
            <person name="Sullivan W."/>
            <person name="Andreopoulos W.B."/>
            <person name="Clum A."/>
            <person name="Lindquist E."/>
            <person name="Daum C."/>
            <person name="Ramamoorthy G.K."/>
            <person name="Gryganskyi A."/>
            <person name="Culley D."/>
            <person name="Magnuson J.K."/>
            <person name="James T.Y."/>
            <person name="O'Malley M.A."/>
            <person name="Stajich J.E."/>
            <person name="Spatafora J.W."/>
            <person name="Visel A."/>
            <person name="Grigoriev I.V."/>
        </authorList>
    </citation>
    <scope>NUCLEOTIDE SEQUENCE [LARGE SCALE GENOMIC DNA]</scope>
    <source>
        <strain evidence="6 7">CBS 115471</strain>
    </source>
</reference>
<dbReference type="GO" id="GO:0005634">
    <property type="term" value="C:nucleus"/>
    <property type="evidence" value="ECO:0007669"/>
    <property type="project" value="UniProtKB-SubCell"/>
</dbReference>
<feature type="compositionally biased region" description="Polar residues" evidence="4">
    <location>
        <begin position="76"/>
        <end position="111"/>
    </location>
</feature>
<dbReference type="PROSITE" id="PS50048">
    <property type="entry name" value="ZN2_CY6_FUNGAL_2"/>
    <property type="match status" value="1"/>
</dbReference>
<dbReference type="STRING" id="1231657.A0A1Y1ZEP5"/>
<dbReference type="GO" id="GO:0000981">
    <property type="term" value="F:DNA-binding transcription factor activity, RNA polymerase II-specific"/>
    <property type="evidence" value="ECO:0007669"/>
    <property type="project" value="InterPro"/>
</dbReference>
<proteinExistence type="predicted"/>
<dbReference type="EMBL" id="MCFA01000096">
    <property type="protein sequence ID" value="ORY08689.1"/>
    <property type="molecule type" value="Genomic_DNA"/>
</dbReference>
<comment type="caution">
    <text evidence="6">The sequence shown here is derived from an EMBL/GenBank/DDBJ whole genome shotgun (WGS) entry which is preliminary data.</text>
</comment>
<accession>A0A1Y1ZEP5</accession>
<evidence type="ECO:0000259" key="5">
    <source>
        <dbReference type="PROSITE" id="PS50048"/>
    </source>
</evidence>
<feature type="domain" description="Zn(2)-C6 fungal-type" evidence="5">
    <location>
        <begin position="7"/>
        <end position="38"/>
    </location>
</feature>
<dbReference type="GO" id="GO:0003677">
    <property type="term" value="F:DNA binding"/>
    <property type="evidence" value="ECO:0007669"/>
    <property type="project" value="InterPro"/>
</dbReference>
<evidence type="ECO:0000256" key="4">
    <source>
        <dbReference type="SAM" id="MobiDB-lite"/>
    </source>
</evidence>
<keyword evidence="2" id="KW-0479">Metal-binding</keyword>
<protein>
    <recommendedName>
        <fullName evidence="5">Zn(2)-C6 fungal-type domain-containing protein</fullName>
    </recommendedName>
</protein>
<feature type="region of interest" description="Disordered" evidence="4">
    <location>
        <begin position="58"/>
        <end position="140"/>
    </location>
</feature>
<dbReference type="OrthoDB" id="410267at2759"/>
<dbReference type="Pfam" id="PF04082">
    <property type="entry name" value="Fungal_trans"/>
    <property type="match status" value="1"/>
</dbReference>
<evidence type="ECO:0000256" key="3">
    <source>
        <dbReference type="ARBA" id="ARBA00023242"/>
    </source>
</evidence>
<organism evidence="6 7">
    <name type="scientific">Clohesyomyces aquaticus</name>
    <dbReference type="NCBI Taxonomy" id="1231657"/>
    <lineage>
        <taxon>Eukaryota</taxon>
        <taxon>Fungi</taxon>
        <taxon>Dikarya</taxon>
        <taxon>Ascomycota</taxon>
        <taxon>Pezizomycotina</taxon>
        <taxon>Dothideomycetes</taxon>
        <taxon>Pleosporomycetidae</taxon>
        <taxon>Pleosporales</taxon>
        <taxon>Lindgomycetaceae</taxon>
        <taxon>Clohesyomyces</taxon>
    </lineage>
</organism>
<keyword evidence="3" id="KW-0539">Nucleus</keyword>
<dbReference type="InterPro" id="IPR001138">
    <property type="entry name" value="Zn2Cys6_DnaBD"/>
</dbReference>
<gene>
    <name evidence="6" type="ORF">BCR34DRAFT_569458</name>
</gene>
<dbReference type="SUPFAM" id="SSF57701">
    <property type="entry name" value="Zn2/Cys6 DNA-binding domain"/>
    <property type="match status" value="1"/>
</dbReference>
<comment type="subcellular location">
    <subcellularLocation>
        <location evidence="1">Nucleus</location>
    </subcellularLocation>
</comment>
<dbReference type="InterPro" id="IPR050613">
    <property type="entry name" value="Sec_Metabolite_Reg"/>
</dbReference>
<dbReference type="CDD" id="cd00067">
    <property type="entry name" value="GAL4"/>
    <property type="match status" value="1"/>
</dbReference>
<evidence type="ECO:0000313" key="7">
    <source>
        <dbReference type="Proteomes" id="UP000193144"/>
    </source>
</evidence>
<dbReference type="AlphaFoldDB" id="A0A1Y1ZEP5"/>
<dbReference type="InterPro" id="IPR007219">
    <property type="entry name" value="XnlR_reg_dom"/>
</dbReference>
<dbReference type="GO" id="GO:0008270">
    <property type="term" value="F:zinc ion binding"/>
    <property type="evidence" value="ECO:0007669"/>
    <property type="project" value="InterPro"/>
</dbReference>